<keyword evidence="2" id="KW-0472">Membrane</keyword>
<dbReference type="OrthoDB" id="9114133at2"/>
<protein>
    <submittedName>
        <fullName evidence="3">Uncharacterized protein</fullName>
    </submittedName>
</protein>
<keyword evidence="2" id="KW-0812">Transmembrane</keyword>
<name>A0A7Z2JK65_9BURK</name>
<reference evidence="3 4" key="1">
    <citation type="submission" date="2019-12" db="EMBL/GenBank/DDBJ databases">
        <title>Paraburkholderia acidiphila 7Q-K02 sp. nov and Paraburkholderia acidisoli DHF22 sp. nov., two strains isolated from forest soil.</title>
        <authorList>
            <person name="Gao Z."/>
            <person name="Qiu L."/>
        </authorList>
    </citation>
    <scope>NUCLEOTIDE SEQUENCE [LARGE SCALE GENOMIC DNA]</scope>
    <source>
        <strain evidence="3 4">DHF22</strain>
        <plasmid evidence="3 4">p1</plasmid>
    </source>
</reference>
<feature type="compositionally biased region" description="Basic and acidic residues" evidence="1">
    <location>
        <begin position="63"/>
        <end position="75"/>
    </location>
</feature>
<keyword evidence="3" id="KW-0614">Plasmid</keyword>
<dbReference type="RefSeq" id="WP_158958853.1">
    <property type="nucleotide sequence ID" value="NZ_CP046917.1"/>
</dbReference>
<evidence type="ECO:0000256" key="2">
    <source>
        <dbReference type="SAM" id="Phobius"/>
    </source>
</evidence>
<organism evidence="3 4">
    <name type="scientific">Paraburkholderia acidisoli</name>
    <dbReference type="NCBI Taxonomy" id="2571748"/>
    <lineage>
        <taxon>Bacteria</taxon>
        <taxon>Pseudomonadati</taxon>
        <taxon>Pseudomonadota</taxon>
        <taxon>Betaproteobacteria</taxon>
        <taxon>Burkholderiales</taxon>
        <taxon>Burkholderiaceae</taxon>
        <taxon>Paraburkholderia</taxon>
    </lineage>
</organism>
<sequence>MRKQFVEDVLKSPGKLVALCCIVYLATMSFFVGFFLFCLAIRWVRKQVALKAKAIEAADAEAARSHADQERERALRAAAAAQPTPPSPPTIDQPVAPRQYARSAVVIPLKKTGTQD</sequence>
<keyword evidence="4" id="KW-1185">Reference proteome</keyword>
<dbReference type="EMBL" id="CP046917">
    <property type="protein sequence ID" value="QGZ66983.1"/>
    <property type="molecule type" value="Genomic_DNA"/>
</dbReference>
<gene>
    <name evidence="3" type="ORF">FAZ98_34680</name>
</gene>
<dbReference type="KEGG" id="pacs:FAZ98_34680"/>
<dbReference type="AlphaFoldDB" id="A0A7Z2JK65"/>
<dbReference type="Proteomes" id="UP000433577">
    <property type="component" value="Plasmid p1"/>
</dbReference>
<evidence type="ECO:0000313" key="3">
    <source>
        <dbReference type="EMBL" id="QGZ66983.1"/>
    </source>
</evidence>
<geneLocation type="plasmid" evidence="3 4">
    <name>p1</name>
</geneLocation>
<evidence type="ECO:0000256" key="1">
    <source>
        <dbReference type="SAM" id="MobiDB-lite"/>
    </source>
</evidence>
<evidence type="ECO:0000313" key="4">
    <source>
        <dbReference type="Proteomes" id="UP000433577"/>
    </source>
</evidence>
<accession>A0A7Z2JK65</accession>
<proteinExistence type="predicted"/>
<keyword evidence="2" id="KW-1133">Transmembrane helix</keyword>
<feature type="region of interest" description="Disordered" evidence="1">
    <location>
        <begin position="63"/>
        <end position="98"/>
    </location>
</feature>
<feature type="transmembrane region" description="Helical" evidence="2">
    <location>
        <begin position="16"/>
        <end position="41"/>
    </location>
</feature>